<dbReference type="Pfam" id="PF00787">
    <property type="entry name" value="PX"/>
    <property type="match status" value="1"/>
</dbReference>
<dbReference type="Proteomes" id="UP000243217">
    <property type="component" value="Unassembled WGS sequence"/>
</dbReference>
<keyword evidence="3" id="KW-1185">Reference proteome</keyword>
<evidence type="ECO:0000313" key="3">
    <source>
        <dbReference type="Proteomes" id="UP000243217"/>
    </source>
</evidence>
<dbReference type="OrthoDB" id="10254720at2759"/>
<comment type="caution">
    <text evidence="2">The sequence shown here is derived from an EMBL/GenBank/DDBJ whole genome shotgun (WGS) entry which is preliminary data.</text>
</comment>
<dbReference type="InterPro" id="IPR036871">
    <property type="entry name" value="PX_dom_sf"/>
</dbReference>
<organism evidence="2 3">
    <name type="scientific">Thraustotheca clavata</name>
    <dbReference type="NCBI Taxonomy" id="74557"/>
    <lineage>
        <taxon>Eukaryota</taxon>
        <taxon>Sar</taxon>
        <taxon>Stramenopiles</taxon>
        <taxon>Oomycota</taxon>
        <taxon>Saprolegniomycetes</taxon>
        <taxon>Saprolegniales</taxon>
        <taxon>Achlyaceae</taxon>
        <taxon>Thraustotheca</taxon>
    </lineage>
</organism>
<protein>
    <recommendedName>
        <fullName evidence="1">PX domain-containing protein</fullName>
    </recommendedName>
</protein>
<feature type="domain" description="PX" evidence="1">
    <location>
        <begin position="1"/>
        <end position="135"/>
    </location>
</feature>
<sequence length="135" mass="15657">MGCKPSLSSSSLREGIYIPMVPLQKTYRITTHSIEPSGVVLYHIESDNVVVTKRYKDFKVFHQEMRLLIEDLPPLPKAGLKSRFKRNNVLMIQARKVRFQEFLDYVFAFDDEILNTALAIFCAVKTQLDDDDESW</sequence>
<reference evidence="2 3" key="1">
    <citation type="journal article" date="2014" name="Genome Biol. Evol.">
        <title>The secreted proteins of Achlya hypogyna and Thraustotheca clavata identify the ancestral oomycete secretome and reveal gene acquisitions by horizontal gene transfer.</title>
        <authorList>
            <person name="Misner I."/>
            <person name="Blouin N."/>
            <person name="Leonard G."/>
            <person name="Richards T.A."/>
            <person name="Lane C.E."/>
        </authorList>
    </citation>
    <scope>NUCLEOTIDE SEQUENCE [LARGE SCALE GENOMIC DNA]</scope>
    <source>
        <strain evidence="2 3">ATCC 34112</strain>
    </source>
</reference>
<evidence type="ECO:0000313" key="2">
    <source>
        <dbReference type="EMBL" id="OQS06595.1"/>
    </source>
</evidence>
<gene>
    <name evidence="2" type="ORF">THRCLA_20340</name>
</gene>
<dbReference type="GO" id="GO:0035091">
    <property type="term" value="F:phosphatidylinositol binding"/>
    <property type="evidence" value="ECO:0007669"/>
    <property type="project" value="InterPro"/>
</dbReference>
<name>A0A1W0A8N9_9STRA</name>
<dbReference type="Gene3D" id="3.30.1520.10">
    <property type="entry name" value="Phox-like domain"/>
    <property type="match status" value="1"/>
</dbReference>
<dbReference type="CDD" id="cd06093">
    <property type="entry name" value="PX_domain"/>
    <property type="match status" value="1"/>
</dbReference>
<dbReference type="EMBL" id="JNBS01000326">
    <property type="protein sequence ID" value="OQS06595.1"/>
    <property type="molecule type" value="Genomic_DNA"/>
</dbReference>
<dbReference type="PROSITE" id="PS50195">
    <property type="entry name" value="PX"/>
    <property type="match status" value="1"/>
</dbReference>
<evidence type="ECO:0000259" key="1">
    <source>
        <dbReference type="PROSITE" id="PS50195"/>
    </source>
</evidence>
<accession>A0A1W0A8N9</accession>
<proteinExistence type="predicted"/>
<dbReference type="SUPFAM" id="SSF64268">
    <property type="entry name" value="PX domain"/>
    <property type="match status" value="1"/>
</dbReference>
<dbReference type="InterPro" id="IPR001683">
    <property type="entry name" value="PX_dom"/>
</dbReference>
<dbReference type="AlphaFoldDB" id="A0A1W0A8N9"/>